<gene>
    <name evidence="2" type="ORF">DFR71_1561</name>
</gene>
<dbReference type="Proteomes" id="UP000294856">
    <property type="component" value="Unassembled WGS sequence"/>
</dbReference>
<protein>
    <submittedName>
        <fullName evidence="2">Uncharacterized protein</fullName>
    </submittedName>
</protein>
<dbReference type="STRING" id="1210063.GCA_001612665_04710"/>
<feature type="region of interest" description="Disordered" evidence="1">
    <location>
        <begin position="316"/>
        <end position="340"/>
    </location>
</feature>
<evidence type="ECO:0000313" key="3">
    <source>
        <dbReference type="Proteomes" id="UP000294856"/>
    </source>
</evidence>
<organism evidence="2 3">
    <name type="scientific">Nocardia alba</name>
    <dbReference type="NCBI Taxonomy" id="225051"/>
    <lineage>
        <taxon>Bacteria</taxon>
        <taxon>Bacillati</taxon>
        <taxon>Actinomycetota</taxon>
        <taxon>Actinomycetes</taxon>
        <taxon>Mycobacteriales</taxon>
        <taxon>Nocardiaceae</taxon>
        <taxon>Nocardia</taxon>
    </lineage>
</organism>
<comment type="caution">
    <text evidence="2">The sequence shown here is derived from an EMBL/GenBank/DDBJ whole genome shotgun (WGS) entry which is preliminary data.</text>
</comment>
<accession>A0A4R1FZ77</accession>
<name>A0A4R1FZ77_9NOCA</name>
<evidence type="ECO:0000256" key="1">
    <source>
        <dbReference type="SAM" id="MobiDB-lite"/>
    </source>
</evidence>
<dbReference type="AlphaFoldDB" id="A0A4R1FZ77"/>
<dbReference type="EMBL" id="SMFR01000001">
    <property type="protein sequence ID" value="TCK00558.1"/>
    <property type="molecule type" value="Genomic_DNA"/>
</dbReference>
<proteinExistence type="predicted"/>
<reference evidence="2 3" key="1">
    <citation type="submission" date="2019-03" db="EMBL/GenBank/DDBJ databases">
        <title>Genomic Encyclopedia of Type Strains, Phase IV (KMG-IV): sequencing the most valuable type-strain genomes for metagenomic binning, comparative biology and taxonomic classification.</title>
        <authorList>
            <person name="Goeker M."/>
        </authorList>
    </citation>
    <scope>NUCLEOTIDE SEQUENCE [LARGE SCALE GENOMIC DNA]</scope>
    <source>
        <strain evidence="2 3">DSM 44684</strain>
    </source>
</reference>
<evidence type="ECO:0000313" key="2">
    <source>
        <dbReference type="EMBL" id="TCK00558.1"/>
    </source>
</evidence>
<sequence>MTGINRCNCHISRESANLCTHPGGVSKAIPESSFDVPSVFEDDVNDYIRTRTQSNRRTRANLPGSIDHQITLLHAILGSPEGEAPSTFNDLNSAADYKKSIVAVLSQITGLTYPIPRDRDSLVAVLNDQRNKNAYDIAKRGQINELIRLTVKYIQYRDTGPKRFPQLLGEEVGMKFARLRMKQMGARIIYEGEGANALDLVAVLDGRLIVVEAKGGSGKTDFAWVRDEKNQWHYVKQGSRLYLEYKLAQDYKFQRALANDPELSHILVSLWRKEANVEYYLAEAPYKSKPVRGFKVLGEPKWSRFDIGDDPVGFFRPPRGGASEPKPAVPPKKAPSSTPTTANAIAGVTLGGLGAIAGVGFALRDSPKPSPEVVQAAVVAPLTGQSPGDGVVQPENGAQPGQFVDGILPGLKATIAEFSRMATSFTSYVQNGLNDLAVMVGGAVAAASGFVTDVIDSAGAQKIIDEISDDWAFAQELLNIAMLFSPVGTVAAAISAAVPIIQLIVEHWDQIRAAFDWVLKNVLTPVAEFFMTAFKIYITPYRAAFNAVMAGFNGMGGVVGTAVGTVRSTVVGIVKAIGQIFQRLEINIGFPVNKSFGLKSIGDAMVDWASERMADGGLVGGQRGSAPRRASGIEVMAVIDRSVLRAAQAEDRKIGYAYRPPFLHDGALPRTDSGPGPRTFDVRVADVDAAFAQIRILQAVQDARISPVGV</sequence>
<keyword evidence="3" id="KW-1185">Reference proteome</keyword>